<dbReference type="InterPro" id="IPR002354">
    <property type="entry name" value="IL-4"/>
</dbReference>
<accession>A0A9Q1IN50</accession>
<dbReference type="OrthoDB" id="8960517at2759"/>
<dbReference type="EMBL" id="JAINUF010000010">
    <property type="protein sequence ID" value="KAJ8348118.1"/>
    <property type="molecule type" value="Genomic_DNA"/>
</dbReference>
<dbReference type="Proteomes" id="UP001152622">
    <property type="component" value="Chromosome 10"/>
</dbReference>
<proteinExistence type="predicted"/>
<feature type="signal peptide" evidence="1">
    <location>
        <begin position="1"/>
        <end position="18"/>
    </location>
</feature>
<evidence type="ECO:0000313" key="2">
    <source>
        <dbReference type="EMBL" id="KAJ8348118.1"/>
    </source>
</evidence>
<dbReference type="GO" id="GO:0005576">
    <property type="term" value="C:extracellular region"/>
    <property type="evidence" value="ECO:0007669"/>
    <property type="project" value="InterPro"/>
</dbReference>
<dbReference type="AlphaFoldDB" id="A0A9Q1IN50"/>
<dbReference type="SUPFAM" id="SSF47266">
    <property type="entry name" value="4-helical cytokines"/>
    <property type="match status" value="1"/>
</dbReference>
<gene>
    <name evidence="2" type="ORF">SKAU_G00267070</name>
</gene>
<sequence length="131" mass="15282">MKILLFFPFLSALVLVSAVPARHPPARPPRLLLEEMVITLNRIEKRPTDVGHTLIADVIDVHNCKREDFCRVEKVLSNMVKEFKEKGIIVRQLKEYNKDFKVNCPVVENKEIELKKLLHHLRICAQKKYAQ</sequence>
<dbReference type="Pfam" id="PF00727">
    <property type="entry name" value="IL4"/>
    <property type="match status" value="1"/>
</dbReference>
<dbReference type="InterPro" id="IPR009079">
    <property type="entry name" value="4_helix_cytokine-like_core"/>
</dbReference>
<keyword evidence="1" id="KW-0732">Signal</keyword>
<protein>
    <submittedName>
        <fullName evidence="2">Uncharacterized protein</fullName>
    </submittedName>
</protein>
<organism evidence="2 3">
    <name type="scientific">Synaphobranchus kaupii</name>
    <name type="common">Kaup's arrowtooth eel</name>
    <dbReference type="NCBI Taxonomy" id="118154"/>
    <lineage>
        <taxon>Eukaryota</taxon>
        <taxon>Metazoa</taxon>
        <taxon>Chordata</taxon>
        <taxon>Craniata</taxon>
        <taxon>Vertebrata</taxon>
        <taxon>Euteleostomi</taxon>
        <taxon>Actinopterygii</taxon>
        <taxon>Neopterygii</taxon>
        <taxon>Teleostei</taxon>
        <taxon>Anguilliformes</taxon>
        <taxon>Synaphobranchidae</taxon>
        <taxon>Synaphobranchus</taxon>
    </lineage>
</organism>
<dbReference type="GO" id="GO:0006955">
    <property type="term" value="P:immune response"/>
    <property type="evidence" value="ECO:0007669"/>
    <property type="project" value="InterPro"/>
</dbReference>
<evidence type="ECO:0000313" key="3">
    <source>
        <dbReference type="Proteomes" id="UP001152622"/>
    </source>
</evidence>
<reference evidence="2" key="1">
    <citation type="journal article" date="2023" name="Science">
        <title>Genome structures resolve the early diversification of teleost fishes.</title>
        <authorList>
            <person name="Parey E."/>
            <person name="Louis A."/>
            <person name="Montfort J."/>
            <person name="Bouchez O."/>
            <person name="Roques C."/>
            <person name="Iampietro C."/>
            <person name="Lluch J."/>
            <person name="Castinel A."/>
            <person name="Donnadieu C."/>
            <person name="Desvignes T."/>
            <person name="Floi Bucao C."/>
            <person name="Jouanno E."/>
            <person name="Wen M."/>
            <person name="Mejri S."/>
            <person name="Dirks R."/>
            <person name="Jansen H."/>
            <person name="Henkel C."/>
            <person name="Chen W.J."/>
            <person name="Zahm M."/>
            <person name="Cabau C."/>
            <person name="Klopp C."/>
            <person name="Thompson A.W."/>
            <person name="Robinson-Rechavi M."/>
            <person name="Braasch I."/>
            <person name="Lecointre G."/>
            <person name="Bobe J."/>
            <person name="Postlethwait J.H."/>
            <person name="Berthelot C."/>
            <person name="Roest Crollius H."/>
            <person name="Guiguen Y."/>
        </authorList>
    </citation>
    <scope>NUCLEOTIDE SEQUENCE</scope>
    <source>
        <strain evidence="2">WJC10195</strain>
    </source>
</reference>
<dbReference type="PRINTS" id="PR00431">
    <property type="entry name" value="INTERLEUKIN4"/>
</dbReference>
<dbReference type="Gene3D" id="1.20.1250.10">
    <property type="match status" value="1"/>
</dbReference>
<evidence type="ECO:0000256" key="1">
    <source>
        <dbReference type="SAM" id="SignalP"/>
    </source>
</evidence>
<feature type="chain" id="PRO_5040402092" evidence="1">
    <location>
        <begin position="19"/>
        <end position="131"/>
    </location>
</feature>
<keyword evidence="3" id="KW-1185">Reference proteome</keyword>
<comment type="caution">
    <text evidence="2">The sequence shown here is derived from an EMBL/GenBank/DDBJ whole genome shotgun (WGS) entry which is preliminary data.</text>
</comment>
<dbReference type="GO" id="GO:0008083">
    <property type="term" value="F:growth factor activity"/>
    <property type="evidence" value="ECO:0007669"/>
    <property type="project" value="InterPro"/>
</dbReference>
<name>A0A9Q1IN50_SYNKA</name>
<dbReference type="GO" id="GO:0005136">
    <property type="term" value="F:interleukin-4 receptor binding"/>
    <property type="evidence" value="ECO:0007669"/>
    <property type="project" value="InterPro"/>
</dbReference>